<dbReference type="InterPro" id="IPR020904">
    <property type="entry name" value="Sc_DH/Rdtase_CS"/>
</dbReference>
<dbReference type="PRINTS" id="PR00081">
    <property type="entry name" value="GDHRDH"/>
</dbReference>
<evidence type="ECO:0000256" key="1">
    <source>
        <dbReference type="ARBA" id="ARBA00006484"/>
    </source>
</evidence>
<name>A0AA46TIQ2_9ACTN</name>
<dbReference type="AlphaFoldDB" id="A0AA46TIQ2"/>
<dbReference type="PROSITE" id="PS00061">
    <property type="entry name" value="ADH_SHORT"/>
    <property type="match status" value="1"/>
</dbReference>
<protein>
    <submittedName>
        <fullName evidence="3">SDR family NAD(P)-dependent oxidoreductase</fullName>
    </submittedName>
</protein>
<keyword evidence="4" id="KW-1185">Reference proteome</keyword>
<sequence length="252" mass="27254">MNTNNSTVLLTGATNETGIGIGLARRLTDRGSTVIVSGRNRERLFGVAAEHPDFDTLHLDVDSPQSIAEAVASLKSTHPNLNGLITLAGVMVPEDVFDPRSVSIAEEIVHSNLIGTIRSVRAFLPQLLDQPEATIITVASGLGFVPRLDVPSYSASKAGVRMYTDAIRRQLANTNVDVKLLAPPAVRTSLMHQENMVGAVPRDDFADEILAILDNEPDNDELIAEAVKPLRYAEANGKYQEMMDMLAGDVQR</sequence>
<dbReference type="PANTHER" id="PTHR44169">
    <property type="entry name" value="NADPH-DEPENDENT 1-ACYLDIHYDROXYACETONE PHOSPHATE REDUCTASE"/>
    <property type="match status" value="1"/>
</dbReference>
<dbReference type="Gene3D" id="3.40.50.720">
    <property type="entry name" value="NAD(P)-binding Rossmann-like Domain"/>
    <property type="match status" value="1"/>
</dbReference>
<dbReference type="Proteomes" id="UP001164390">
    <property type="component" value="Chromosome"/>
</dbReference>
<organism evidence="3 4">
    <name type="scientific">Solicola gregarius</name>
    <dbReference type="NCBI Taxonomy" id="2908642"/>
    <lineage>
        <taxon>Bacteria</taxon>
        <taxon>Bacillati</taxon>
        <taxon>Actinomycetota</taxon>
        <taxon>Actinomycetes</taxon>
        <taxon>Propionibacteriales</taxon>
        <taxon>Nocardioidaceae</taxon>
        <taxon>Solicola</taxon>
    </lineage>
</organism>
<dbReference type="PANTHER" id="PTHR44169:SF6">
    <property type="entry name" value="NADPH-DEPENDENT 1-ACYLDIHYDROXYACETONE PHOSPHATE REDUCTASE"/>
    <property type="match status" value="1"/>
</dbReference>
<evidence type="ECO:0000256" key="2">
    <source>
        <dbReference type="ARBA" id="ARBA00023002"/>
    </source>
</evidence>
<dbReference type="GO" id="GO:0016491">
    <property type="term" value="F:oxidoreductase activity"/>
    <property type="evidence" value="ECO:0007669"/>
    <property type="project" value="UniProtKB-KW"/>
</dbReference>
<dbReference type="RefSeq" id="WP_271634708.1">
    <property type="nucleotide sequence ID" value="NZ_CP094970.1"/>
</dbReference>
<dbReference type="EMBL" id="CP094970">
    <property type="protein sequence ID" value="UYM05870.1"/>
    <property type="molecule type" value="Genomic_DNA"/>
</dbReference>
<dbReference type="SUPFAM" id="SSF51735">
    <property type="entry name" value="NAD(P)-binding Rossmann-fold domains"/>
    <property type="match status" value="1"/>
</dbReference>
<comment type="similarity">
    <text evidence="1">Belongs to the short-chain dehydrogenases/reductases (SDR) family.</text>
</comment>
<accession>A0AA46TIQ2</accession>
<dbReference type="Pfam" id="PF00106">
    <property type="entry name" value="adh_short"/>
    <property type="match status" value="1"/>
</dbReference>
<dbReference type="InterPro" id="IPR002347">
    <property type="entry name" value="SDR_fam"/>
</dbReference>
<gene>
    <name evidence="3" type="ORF">L0C25_01990</name>
</gene>
<dbReference type="InterPro" id="IPR036291">
    <property type="entry name" value="NAD(P)-bd_dom_sf"/>
</dbReference>
<keyword evidence="2" id="KW-0560">Oxidoreductase</keyword>
<reference evidence="3" key="1">
    <citation type="submission" date="2022-01" db="EMBL/GenBank/DDBJ databases">
        <title>Nocardioidaceae gen. sp. A5X3R13.</title>
        <authorList>
            <person name="Lopez Marin M.A."/>
            <person name="Uhlik O."/>
        </authorList>
    </citation>
    <scope>NUCLEOTIDE SEQUENCE</scope>
    <source>
        <strain evidence="3">A5X3R13</strain>
    </source>
</reference>
<proteinExistence type="inferred from homology"/>
<evidence type="ECO:0000313" key="4">
    <source>
        <dbReference type="Proteomes" id="UP001164390"/>
    </source>
</evidence>
<evidence type="ECO:0000313" key="3">
    <source>
        <dbReference type="EMBL" id="UYM05870.1"/>
    </source>
</evidence>
<dbReference type="KEGG" id="sgrg:L0C25_01990"/>